<sequence length="33" mass="4157">MKKRLLHEKFVQQPLFTVLDMGFLRRRRSRLKK</sequence>
<dbReference type="Proteomes" id="UP000003175">
    <property type="component" value="Unassembled WGS sequence"/>
</dbReference>
<evidence type="ECO:0000313" key="1">
    <source>
        <dbReference type="EMBL" id="EHG25775.1"/>
    </source>
</evidence>
<reference evidence="1 2" key="1">
    <citation type="submission" date="2011-08" db="EMBL/GenBank/DDBJ databases">
        <title>The Genome Sequence of Selenomonas noxia F0398.</title>
        <authorList>
            <consortium name="The Broad Institute Genome Sequencing Platform"/>
            <person name="Earl A."/>
            <person name="Ward D."/>
            <person name="Feldgarden M."/>
            <person name="Gevers D."/>
            <person name="Izard J."/>
            <person name="Ganesan A."/>
            <person name="Blanton J.M."/>
            <person name="Baranova O.V."/>
            <person name="Tanner A.C."/>
            <person name="Dewhirst F.E."/>
            <person name="Young S.K."/>
            <person name="Zeng Q."/>
            <person name="Gargeya S."/>
            <person name="Fitzgerald M."/>
            <person name="Haas B."/>
            <person name="Abouelleil A."/>
            <person name="Alvarado L."/>
            <person name="Arachchi H.M."/>
            <person name="Berlin A."/>
            <person name="Brown A."/>
            <person name="Chapman S.B."/>
            <person name="Chen Z."/>
            <person name="Dunbar C."/>
            <person name="Freedman E."/>
            <person name="Gearin G."/>
            <person name="Gellesch M."/>
            <person name="Goldberg J."/>
            <person name="Griggs A."/>
            <person name="Gujja S."/>
            <person name="Heiman D."/>
            <person name="Howarth C."/>
            <person name="Larson L."/>
            <person name="Lui A."/>
            <person name="MacDonald P.J.P."/>
            <person name="Montmayeur A."/>
            <person name="Murphy C."/>
            <person name="Neiman D."/>
            <person name="Pearson M."/>
            <person name="Priest M."/>
            <person name="Roberts A."/>
            <person name="Saif S."/>
            <person name="Shea T."/>
            <person name="Shenoy N."/>
            <person name="Sisk P."/>
            <person name="Stolte C."/>
            <person name="Sykes S."/>
            <person name="Wortman J."/>
            <person name="Nusbaum C."/>
            <person name="Birren B."/>
        </authorList>
    </citation>
    <scope>NUCLEOTIDE SEQUENCE [LARGE SCALE GENOMIC DNA]</scope>
    <source>
        <strain evidence="1 2">F0398</strain>
    </source>
</reference>
<proteinExistence type="predicted"/>
<gene>
    <name evidence="1" type="ORF">HMPREF9432_00276</name>
</gene>
<evidence type="ECO:0000313" key="2">
    <source>
        <dbReference type="Proteomes" id="UP000003175"/>
    </source>
</evidence>
<accession>A0ABN0DS03</accession>
<protein>
    <submittedName>
        <fullName evidence="1">Uncharacterized protein</fullName>
    </submittedName>
</protein>
<dbReference type="EMBL" id="ADGH01000003">
    <property type="protein sequence ID" value="EHG25775.1"/>
    <property type="molecule type" value="Genomic_DNA"/>
</dbReference>
<name>A0ABN0DS03_9FIRM</name>
<comment type="caution">
    <text evidence="1">The sequence shown here is derived from an EMBL/GenBank/DDBJ whole genome shotgun (WGS) entry which is preliminary data.</text>
</comment>
<organism evidence="1 2">
    <name type="scientific">Selenomonas noxia F0398</name>
    <dbReference type="NCBI Taxonomy" id="702437"/>
    <lineage>
        <taxon>Bacteria</taxon>
        <taxon>Bacillati</taxon>
        <taxon>Bacillota</taxon>
        <taxon>Negativicutes</taxon>
        <taxon>Selenomonadales</taxon>
        <taxon>Selenomonadaceae</taxon>
        <taxon>Selenomonas</taxon>
    </lineage>
</organism>
<keyword evidence="2" id="KW-1185">Reference proteome</keyword>